<evidence type="ECO:0000256" key="3">
    <source>
        <dbReference type="ARBA" id="ARBA00004406"/>
    </source>
</evidence>
<dbReference type="GO" id="GO:0005776">
    <property type="term" value="C:autophagosome"/>
    <property type="evidence" value="ECO:0007669"/>
    <property type="project" value="UniProtKB-SubCell"/>
</dbReference>
<evidence type="ECO:0000256" key="8">
    <source>
        <dbReference type="ARBA" id="ARBA00022490"/>
    </source>
</evidence>
<evidence type="ECO:0000256" key="10">
    <source>
        <dbReference type="ARBA" id="ARBA00022753"/>
    </source>
</evidence>
<reference evidence="23 24" key="1">
    <citation type="submission" date="2019-01" db="EMBL/GenBank/DDBJ databases">
        <title>Draft Genome and Complete Hox-Cluster Characterization of the Sterlet Sturgeon (Acipenser ruthenus).</title>
        <authorList>
            <person name="Wei Q."/>
        </authorList>
    </citation>
    <scope>NUCLEOTIDE SEQUENCE [LARGE SCALE GENOMIC DNA]</scope>
    <source>
        <strain evidence="23">WHYD16114868_AA</strain>
        <tissue evidence="23">Blood</tissue>
    </source>
</reference>
<keyword evidence="12" id="KW-0072">Autophagy</keyword>
<dbReference type="Proteomes" id="UP000289886">
    <property type="component" value="Unassembled WGS sequence"/>
</dbReference>
<evidence type="ECO:0000256" key="1">
    <source>
        <dbReference type="ARBA" id="ARBA00004150"/>
    </source>
</evidence>
<evidence type="ECO:0000256" key="17">
    <source>
        <dbReference type="ARBA" id="ARBA00023306"/>
    </source>
</evidence>
<dbReference type="GO" id="GO:0034271">
    <property type="term" value="C:phosphatidylinositol 3-kinase complex, class III, type I"/>
    <property type="evidence" value="ECO:0007669"/>
    <property type="project" value="TreeGrafter"/>
</dbReference>
<evidence type="ECO:0000256" key="12">
    <source>
        <dbReference type="ARBA" id="ARBA00023006"/>
    </source>
</evidence>
<keyword evidence="14 19" id="KW-0175">Coiled coil</keyword>
<keyword evidence="15" id="KW-0496">Mitochondrion</keyword>
<dbReference type="GO" id="GO:0051301">
    <property type="term" value="P:cell division"/>
    <property type="evidence" value="ECO:0007669"/>
    <property type="project" value="UniProtKB-KW"/>
</dbReference>
<dbReference type="EMBL" id="SCEB01214420">
    <property type="protein sequence ID" value="RXM35442.1"/>
    <property type="molecule type" value="Genomic_DNA"/>
</dbReference>
<dbReference type="Pfam" id="PF17675">
    <property type="entry name" value="APG6_N"/>
    <property type="match status" value="1"/>
</dbReference>
<keyword evidence="9" id="KW-0132">Cell division</keyword>
<dbReference type="GO" id="GO:0010008">
    <property type="term" value="C:endosome membrane"/>
    <property type="evidence" value="ECO:0007669"/>
    <property type="project" value="UniProtKB-SubCell"/>
</dbReference>
<dbReference type="GO" id="GO:0005794">
    <property type="term" value="C:Golgi apparatus"/>
    <property type="evidence" value="ECO:0007669"/>
    <property type="project" value="UniProtKB-SubCell"/>
</dbReference>
<dbReference type="PANTHER" id="PTHR12768:SF4">
    <property type="entry name" value="BECLIN-1"/>
    <property type="match status" value="1"/>
</dbReference>
<keyword evidence="13" id="KW-0333">Golgi apparatus</keyword>
<evidence type="ECO:0000256" key="19">
    <source>
        <dbReference type="SAM" id="Coils"/>
    </source>
</evidence>
<dbReference type="Pfam" id="PF04111">
    <property type="entry name" value="APG6"/>
    <property type="match status" value="1"/>
</dbReference>
<dbReference type="GO" id="GO:0006995">
    <property type="term" value="P:cellular response to nitrogen starvation"/>
    <property type="evidence" value="ECO:0007669"/>
    <property type="project" value="TreeGrafter"/>
</dbReference>
<keyword evidence="16" id="KW-0472">Membrane</keyword>
<evidence type="ECO:0000256" key="7">
    <source>
        <dbReference type="ARBA" id="ARBA00018490"/>
    </source>
</evidence>
<keyword evidence="24" id="KW-1185">Reference proteome</keyword>
<evidence type="ECO:0000256" key="4">
    <source>
        <dbReference type="ARBA" id="ARBA00004419"/>
    </source>
</evidence>
<dbReference type="FunFam" id="1.10.418.40:FF:000001">
    <property type="entry name" value="beclin-1 isoform X1"/>
    <property type="match status" value="1"/>
</dbReference>
<organism evidence="23 24">
    <name type="scientific">Acipenser ruthenus</name>
    <name type="common">Sterlet sturgeon</name>
    <dbReference type="NCBI Taxonomy" id="7906"/>
    <lineage>
        <taxon>Eukaryota</taxon>
        <taxon>Metazoa</taxon>
        <taxon>Chordata</taxon>
        <taxon>Craniata</taxon>
        <taxon>Vertebrata</taxon>
        <taxon>Euteleostomi</taxon>
        <taxon>Actinopterygii</taxon>
        <taxon>Chondrostei</taxon>
        <taxon>Acipenseriformes</taxon>
        <taxon>Acipenseridae</taxon>
        <taxon>Acipenser</taxon>
    </lineage>
</organism>
<evidence type="ECO:0000256" key="6">
    <source>
        <dbReference type="ARBA" id="ARBA00005965"/>
    </source>
</evidence>
<dbReference type="Gene3D" id="1.10.418.40">
    <property type="entry name" value="Autophagy protein 6/Beclin 1"/>
    <property type="match status" value="1"/>
</dbReference>
<feature type="domain" description="Atg6 BARA" evidence="20">
    <location>
        <begin position="261"/>
        <end position="393"/>
    </location>
</feature>
<keyword evidence="10" id="KW-0967">Endosome</keyword>
<dbReference type="GO" id="GO:0005789">
    <property type="term" value="C:endoplasmic reticulum membrane"/>
    <property type="evidence" value="ECO:0007669"/>
    <property type="project" value="UniProtKB-SubCell"/>
</dbReference>
<evidence type="ECO:0000256" key="14">
    <source>
        <dbReference type="ARBA" id="ARBA00023054"/>
    </source>
</evidence>
<dbReference type="AlphaFoldDB" id="A0A444UJS9"/>
<dbReference type="PANTHER" id="PTHR12768">
    <property type="entry name" value="BECLIN 1"/>
    <property type="match status" value="1"/>
</dbReference>
<dbReference type="GO" id="GO:0000407">
    <property type="term" value="C:phagophore assembly site"/>
    <property type="evidence" value="ECO:0007669"/>
    <property type="project" value="TreeGrafter"/>
</dbReference>
<name>A0A444UJS9_ACIRT</name>
<feature type="coiled-coil region" evidence="19">
    <location>
        <begin position="181"/>
        <end position="264"/>
    </location>
</feature>
<sequence>MEGSKSSSSTMQVSFVCQRCSQPLKLDTSFNVLDKVTIQELIAPLVTVTQIKPDESNVDNNVPEETFVENKQDGISRKYIPPARVLSTESANSFTLIGEASDGGTMENLSRRLKVTSDLFDIMSGQTDVDHPLCEECTDTLLDHLDTQLNITENECQNYKNCLELLAHMTEEEEETLLGELKDLSTEEEHLIQELENIEATRKRVAEDLARSRAETERLDQEELQYQKEYSEFKRQQLELDDELKSVENQMRYAQIQLDKLKKTNVFNATFHIWHSGQFGTINNFRLGRLPSVPVEWNEINAAWGQTVLLLHALANKMGLTFQRYRLVPYGNHSYLESLTDKSKELPLYCSGGLRFFWDNKFDHAMVAFLDCVQQFKEEVEKGDTGFCLPYRYIYYKASTAHQRSEVQYTLNNASSVQLTAARLFRMTDDE</sequence>
<keyword evidence="11" id="KW-0256">Endoplasmic reticulum</keyword>
<comment type="caution">
    <text evidence="23">The sequence shown here is derived from an EMBL/GenBank/DDBJ whole genome shotgun (WGS) entry which is preliminary data.</text>
</comment>
<evidence type="ECO:0000256" key="5">
    <source>
        <dbReference type="ARBA" id="ARBA00004481"/>
    </source>
</evidence>
<keyword evidence="18" id="KW-0968">Cytoplasmic vesicle</keyword>
<evidence type="ECO:0000313" key="23">
    <source>
        <dbReference type="EMBL" id="RXM35442.1"/>
    </source>
</evidence>
<dbReference type="GO" id="GO:0045324">
    <property type="term" value="P:late endosome to vacuole transport"/>
    <property type="evidence" value="ECO:0007669"/>
    <property type="project" value="TreeGrafter"/>
</dbReference>
<dbReference type="GO" id="GO:0000423">
    <property type="term" value="P:mitophagy"/>
    <property type="evidence" value="ECO:0007669"/>
    <property type="project" value="TreeGrafter"/>
</dbReference>
<evidence type="ECO:0000256" key="2">
    <source>
        <dbReference type="ARBA" id="ARBA00004318"/>
    </source>
</evidence>
<evidence type="ECO:0000256" key="11">
    <source>
        <dbReference type="ARBA" id="ARBA00022824"/>
    </source>
</evidence>
<dbReference type="InterPro" id="IPR041691">
    <property type="entry name" value="Atg6/beclin_CC"/>
</dbReference>
<accession>A0A444UJS9</accession>
<evidence type="ECO:0000256" key="9">
    <source>
        <dbReference type="ARBA" id="ARBA00022618"/>
    </source>
</evidence>
<evidence type="ECO:0000256" key="13">
    <source>
        <dbReference type="ARBA" id="ARBA00023034"/>
    </source>
</evidence>
<dbReference type="GO" id="GO:0031966">
    <property type="term" value="C:mitochondrial membrane"/>
    <property type="evidence" value="ECO:0007669"/>
    <property type="project" value="UniProtKB-SubCell"/>
</dbReference>
<dbReference type="GO" id="GO:0043548">
    <property type="term" value="F:phosphatidylinositol 3-kinase binding"/>
    <property type="evidence" value="ECO:0007669"/>
    <property type="project" value="TreeGrafter"/>
</dbReference>
<evidence type="ECO:0000259" key="22">
    <source>
        <dbReference type="Pfam" id="PF17675"/>
    </source>
</evidence>
<evidence type="ECO:0000256" key="15">
    <source>
        <dbReference type="ARBA" id="ARBA00023128"/>
    </source>
</evidence>
<dbReference type="GO" id="GO:0034272">
    <property type="term" value="C:phosphatidylinositol 3-kinase complex, class III, type II"/>
    <property type="evidence" value="ECO:0007669"/>
    <property type="project" value="TreeGrafter"/>
</dbReference>
<dbReference type="GO" id="GO:0000045">
    <property type="term" value="P:autophagosome assembly"/>
    <property type="evidence" value="ECO:0007669"/>
    <property type="project" value="TreeGrafter"/>
</dbReference>
<dbReference type="InterPro" id="IPR038274">
    <property type="entry name" value="Atg6/Beclin_C_sf"/>
</dbReference>
<feature type="domain" description="Beclin-1 BH3" evidence="21">
    <location>
        <begin position="102"/>
        <end position="126"/>
    </location>
</feature>
<evidence type="ECO:0000256" key="18">
    <source>
        <dbReference type="ARBA" id="ARBA00023329"/>
    </source>
</evidence>
<protein>
    <recommendedName>
        <fullName evidence="7">Beclin-1</fullName>
    </recommendedName>
</protein>
<dbReference type="GO" id="GO:0030674">
    <property type="term" value="F:protein-macromolecule adaptor activity"/>
    <property type="evidence" value="ECO:0007669"/>
    <property type="project" value="TreeGrafter"/>
</dbReference>
<proteinExistence type="inferred from homology"/>
<evidence type="ECO:0000259" key="21">
    <source>
        <dbReference type="Pfam" id="PF15285"/>
    </source>
</evidence>
<dbReference type="InterPro" id="IPR040455">
    <property type="entry name" value="Atg6_BARA"/>
</dbReference>
<gene>
    <name evidence="23" type="ORF">EOD39_12926</name>
</gene>
<feature type="domain" description="Atg6/beclin coiled-coil" evidence="22">
    <location>
        <begin position="132"/>
        <end position="258"/>
    </location>
</feature>
<dbReference type="InterPro" id="IPR029318">
    <property type="entry name" value="BH3_dom"/>
</dbReference>
<evidence type="ECO:0000259" key="20">
    <source>
        <dbReference type="Pfam" id="PF04111"/>
    </source>
</evidence>
<keyword evidence="17" id="KW-0131">Cell cycle</keyword>
<dbReference type="InterPro" id="IPR007243">
    <property type="entry name" value="Atg6/Beclin"/>
</dbReference>
<evidence type="ECO:0000256" key="16">
    <source>
        <dbReference type="ARBA" id="ARBA00023136"/>
    </source>
</evidence>
<comment type="similarity">
    <text evidence="6">Belongs to the beclin family.</text>
</comment>
<comment type="subcellular location">
    <subcellularLocation>
        <location evidence="4">Cytoplasmic vesicle</location>
        <location evidence="4">Autophagosome</location>
    </subcellularLocation>
    <subcellularLocation>
        <location evidence="3">Endoplasmic reticulum membrane</location>
        <topology evidence="3">Peripheral membrane protein</topology>
    </subcellularLocation>
    <subcellularLocation>
        <location evidence="5">Endosome membrane</location>
        <topology evidence="5">Peripheral membrane protein</topology>
    </subcellularLocation>
    <subcellularLocation>
        <location evidence="1">Golgi apparatus</location>
        <location evidence="1">trans-Golgi network membrane</location>
        <topology evidence="1">Peripheral membrane protein</topology>
    </subcellularLocation>
    <subcellularLocation>
        <location evidence="2">Mitochondrion membrane</location>
        <topology evidence="2">Peripheral membrane protein</topology>
    </subcellularLocation>
</comment>
<dbReference type="Pfam" id="PF15285">
    <property type="entry name" value="BH3"/>
    <property type="match status" value="1"/>
</dbReference>
<evidence type="ECO:0000313" key="24">
    <source>
        <dbReference type="Proteomes" id="UP000289886"/>
    </source>
</evidence>
<dbReference type="Gene3D" id="6.10.250.3110">
    <property type="match status" value="1"/>
</dbReference>
<keyword evidence="8" id="KW-0963">Cytoplasm</keyword>